<accession>A0ABR3RTT8</accession>
<evidence type="ECO:0000313" key="2">
    <source>
        <dbReference type="Proteomes" id="UP001521785"/>
    </source>
</evidence>
<reference evidence="1 2" key="1">
    <citation type="submission" date="2024-02" db="EMBL/GenBank/DDBJ databases">
        <title>De novo assembly and annotation of 12 fungi associated with fruit tree decline syndrome in Ontario, Canada.</title>
        <authorList>
            <person name="Sulman M."/>
            <person name="Ellouze W."/>
            <person name="Ilyukhin E."/>
        </authorList>
    </citation>
    <scope>NUCLEOTIDE SEQUENCE [LARGE SCALE GENOMIC DNA]</scope>
    <source>
        <strain evidence="1 2">M42-189</strain>
    </source>
</reference>
<name>A0ABR3RTT8_9PLEO</name>
<proteinExistence type="predicted"/>
<dbReference type="EMBL" id="JAKJXO020000003">
    <property type="protein sequence ID" value="KAL1607849.1"/>
    <property type="molecule type" value="Genomic_DNA"/>
</dbReference>
<comment type="caution">
    <text evidence="1">The sequence shown here is derived from an EMBL/GenBank/DDBJ whole genome shotgun (WGS) entry which is preliminary data.</text>
</comment>
<keyword evidence="2" id="KW-1185">Reference proteome</keyword>
<protein>
    <submittedName>
        <fullName evidence="1">Uncharacterized protein</fullName>
    </submittedName>
</protein>
<organism evidence="1 2">
    <name type="scientific">Paraconiothyrium brasiliense</name>
    <dbReference type="NCBI Taxonomy" id="300254"/>
    <lineage>
        <taxon>Eukaryota</taxon>
        <taxon>Fungi</taxon>
        <taxon>Dikarya</taxon>
        <taxon>Ascomycota</taxon>
        <taxon>Pezizomycotina</taxon>
        <taxon>Dothideomycetes</taxon>
        <taxon>Pleosporomycetidae</taxon>
        <taxon>Pleosporales</taxon>
        <taxon>Massarineae</taxon>
        <taxon>Didymosphaeriaceae</taxon>
        <taxon>Paraconiothyrium</taxon>
    </lineage>
</organism>
<dbReference type="Proteomes" id="UP001521785">
    <property type="component" value="Unassembled WGS sequence"/>
</dbReference>
<sequence>MSTNMQNSVFSDTASEAEIKWDSEMTSPYMTSEEAARLTSEQGLHPDTKLLIECSVKSITNNMLTQLKQAAEVSHQFTNSEDIMHGREVAHVVDHVVQEVFGQNITHRLAIKRKVIIDIFEFIGKSFGFEYFDGRSDLGTDTDNERFKPLHRANWTLVPGRLIQRLDHVTHEASMEFAKEFCNALKEAFLDGIKAKMAEDVRIRDIFVHQQAVHRQAHGMAPHHPCCILKMLEEDYEMPFDKSKLDNNNYTISDPPRVKANTDNVMKHEVKEFSIKCGVCGGFHLLRVVR</sequence>
<gene>
    <name evidence="1" type="ORF">SLS60_002787</name>
</gene>
<evidence type="ECO:0000313" key="1">
    <source>
        <dbReference type="EMBL" id="KAL1607849.1"/>
    </source>
</evidence>